<evidence type="ECO:0000256" key="1">
    <source>
        <dbReference type="ARBA" id="ARBA00011982"/>
    </source>
</evidence>
<dbReference type="Pfam" id="PF01582">
    <property type="entry name" value="TIR"/>
    <property type="match status" value="1"/>
</dbReference>
<dbReference type="AlphaFoldDB" id="A0A6N2MGY1"/>
<dbReference type="SUPFAM" id="SSF52200">
    <property type="entry name" value="Toll/Interleukin receptor TIR domain"/>
    <property type="match status" value="1"/>
</dbReference>
<evidence type="ECO:0000256" key="4">
    <source>
        <dbReference type="ARBA" id="ARBA00047304"/>
    </source>
</evidence>
<dbReference type="PANTHER" id="PTHR32009">
    <property type="entry name" value="TMV RESISTANCE PROTEIN N-LIKE"/>
    <property type="match status" value="1"/>
</dbReference>
<evidence type="ECO:0000256" key="3">
    <source>
        <dbReference type="ARBA" id="ARBA00023027"/>
    </source>
</evidence>
<keyword evidence="3" id="KW-0520">NAD</keyword>
<evidence type="ECO:0000259" key="5">
    <source>
        <dbReference type="PROSITE" id="PS50104"/>
    </source>
</evidence>
<feature type="domain" description="TIR" evidence="5">
    <location>
        <begin position="1"/>
        <end position="94"/>
    </location>
</feature>
<reference evidence="6" key="1">
    <citation type="submission" date="2019-03" db="EMBL/GenBank/DDBJ databases">
        <authorList>
            <person name="Mank J."/>
            <person name="Almeida P."/>
        </authorList>
    </citation>
    <scope>NUCLEOTIDE SEQUENCE</scope>
    <source>
        <strain evidence="6">78183</strain>
    </source>
</reference>
<comment type="catalytic activity">
    <reaction evidence="4">
        <text>NAD(+) + H2O = ADP-D-ribose + nicotinamide + H(+)</text>
        <dbReference type="Rhea" id="RHEA:16301"/>
        <dbReference type="ChEBI" id="CHEBI:15377"/>
        <dbReference type="ChEBI" id="CHEBI:15378"/>
        <dbReference type="ChEBI" id="CHEBI:17154"/>
        <dbReference type="ChEBI" id="CHEBI:57540"/>
        <dbReference type="ChEBI" id="CHEBI:57967"/>
        <dbReference type="EC" id="3.2.2.6"/>
    </reaction>
    <physiologicalReaction direction="left-to-right" evidence="4">
        <dbReference type="Rhea" id="RHEA:16302"/>
    </physiologicalReaction>
</comment>
<proteinExistence type="predicted"/>
<keyword evidence="2" id="KW-0378">Hydrolase</keyword>
<dbReference type="GO" id="GO:0007165">
    <property type="term" value="P:signal transduction"/>
    <property type="evidence" value="ECO:0007669"/>
    <property type="project" value="InterPro"/>
</dbReference>
<dbReference type="Gene3D" id="3.40.50.10140">
    <property type="entry name" value="Toll/interleukin-1 receptor homology (TIR) domain"/>
    <property type="match status" value="1"/>
</dbReference>
<organism evidence="6">
    <name type="scientific">Salix viminalis</name>
    <name type="common">Common osier</name>
    <name type="synonym">Basket willow</name>
    <dbReference type="NCBI Taxonomy" id="40686"/>
    <lineage>
        <taxon>Eukaryota</taxon>
        <taxon>Viridiplantae</taxon>
        <taxon>Streptophyta</taxon>
        <taxon>Embryophyta</taxon>
        <taxon>Tracheophyta</taxon>
        <taxon>Spermatophyta</taxon>
        <taxon>Magnoliopsida</taxon>
        <taxon>eudicotyledons</taxon>
        <taxon>Gunneridae</taxon>
        <taxon>Pentapetalae</taxon>
        <taxon>rosids</taxon>
        <taxon>fabids</taxon>
        <taxon>Malpighiales</taxon>
        <taxon>Salicaceae</taxon>
        <taxon>Saliceae</taxon>
        <taxon>Salix</taxon>
    </lineage>
</organism>
<dbReference type="GO" id="GO:0061809">
    <property type="term" value="F:NAD+ nucleosidase activity, cyclic ADP-ribose generating"/>
    <property type="evidence" value="ECO:0007669"/>
    <property type="project" value="UniProtKB-EC"/>
</dbReference>
<evidence type="ECO:0000313" key="6">
    <source>
        <dbReference type="EMBL" id="VFU52866.1"/>
    </source>
</evidence>
<dbReference type="PANTHER" id="PTHR32009:SF39">
    <property type="entry name" value="TIR DOMAIN-CONTAINING PROTEIN"/>
    <property type="match status" value="1"/>
</dbReference>
<accession>A0A6N2MGY1</accession>
<dbReference type="PROSITE" id="PS50104">
    <property type="entry name" value="TIR"/>
    <property type="match status" value="1"/>
</dbReference>
<dbReference type="InterPro" id="IPR000157">
    <property type="entry name" value="TIR_dom"/>
</dbReference>
<name>A0A6N2MGY1_SALVM</name>
<gene>
    <name evidence="6" type="ORF">SVIM_LOCUS365053</name>
</gene>
<dbReference type="EMBL" id="CAADRP010001807">
    <property type="protein sequence ID" value="VFU52866.1"/>
    <property type="molecule type" value="Genomic_DNA"/>
</dbReference>
<dbReference type="SMART" id="SM00255">
    <property type="entry name" value="TIR"/>
    <property type="match status" value="1"/>
</dbReference>
<protein>
    <recommendedName>
        <fullName evidence="1">ADP-ribosyl cyclase/cyclic ADP-ribose hydrolase</fullName>
        <ecNumber evidence="1">3.2.2.6</ecNumber>
    </recommendedName>
</protein>
<dbReference type="InterPro" id="IPR035897">
    <property type="entry name" value="Toll_tir_struct_dom_sf"/>
</dbReference>
<evidence type="ECO:0000256" key="2">
    <source>
        <dbReference type="ARBA" id="ARBA00022801"/>
    </source>
</evidence>
<sequence length="123" mass="13928">MFNGLKACKDDEMLIGEDISPALVEAIEQSRASIVILSPNYVDSTWCLEELVNILECKEQIVLPVCYGVDPSETSRKRGTYYKDTFARHASMAWSLSRTGGGLLRQWLIMLDMMLLMFVLCQD</sequence>
<dbReference type="EC" id="3.2.2.6" evidence="1"/>